<reference evidence="1" key="2">
    <citation type="journal article" date="2022" name="Microbiol. Resour. Announc.">
        <title>Whole-Genome Sequence of Entomortierella parvispora E1425, a Mucoromycotan Fungus Associated with Burkholderiaceae-Related Endosymbiotic Bacteria.</title>
        <authorList>
            <person name="Herlambang A."/>
            <person name="Guo Y."/>
            <person name="Takashima Y."/>
            <person name="Narisawa K."/>
            <person name="Ohta H."/>
            <person name="Nishizawa T."/>
        </authorList>
    </citation>
    <scope>NUCLEOTIDE SEQUENCE</scope>
    <source>
        <strain evidence="1">E1425</strain>
    </source>
</reference>
<dbReference type="AlphaFoldDB" id="A0A9P3HDH9"/>
<gene>
    <name evidence="1" type="ORF">EMPS_06898</name>
</gene>
<evidence type="ECO:0000313" key="2">
    <source>
        <dbReference type="Proteomes" id="UP000827284"/>
    </source>
</evidence>
<evidence type="ECO:0000313" key="1">
    <source>
        <dbReference type="EMBL" id="GJJ74540.1"/>
    </source>
</evidence>
<keyword evidence="2" id="KW-1185">Reference proteome</keyword>
<dbReference type="EMBL" id="BQFW01000009">
    <property type="protein sequence ID" value="GJJ74540.1"/>
    <property type="molecule type" value="Genomic_DNA"/>
</dbReference>
<dbReference type="Proteomes" id="UP000827284">
    <property type="component" value="Unassembled WGS sequence"/>
</dbReference>
<comment type="caution">
    <text evidence="1">The sequence shown here is derived from an EMBL/GenBank/DDBJ whole genome shotgun (WGS) entry which is preliminary data.</text>
</comment>
<name>A0A9P3HDH9_9FUNG</name>
<proteinExistence type="predicted"/>
<protein>
    <submittedName>
        <fullName evidence="1">Uncharacterized protein</fullName>
    </submittedName>
</protein>
<reference evidence="1" key="1">
    <citation type="submission" date="2021-11" db="EMBL/GenBank/DDBJ databases">
        <authorList>
            <person name="Herlambang A."/>
            <person name="Guo Y."/>
            <person name="Takashima Y."/>
            <person name="Nishizawa T."/>
        </authorList>
    </citation>
    <scope>NUCLEOTIDE SEQUENCE</scope>
    <source>
        <strain evidence="1">E1425</strain>
    </source>
</reference>
<sequence length="169" mass="19451">MFVNSGFDDASAIVIQSIVFDITEYDTTTAIRQIGLPEFVNDFRKLILKSETCCDPPVLWERQEGDSHYFTLNSSWFDKSKDPKTCQLMTAAFKYMTEAGWALIKTSQWGNSRQFTLYFQYDLFLPKMPIDPCDMFVVRFQAFNNRSEITVTGASNQAQQCVRDAVTTR</sequence>
<accession>A0A9P3HDH9</accession>
<organism evidence="1 2">
    <name type="scientific">Entomortierella parvispora</name>
    <dbReference type="NCBI Taxonomy" id="205924"/>
    <lineage>
        <taxon>Eukaryota</taxon>
        <taxon>Fungi</taxon>
        <taxon>Fungi incertae sedis</taxon>
        <taxon>Mucoromycota</taxon>
        <taxon>Mortierellomycotina</taxon>
        <taxon>Mortierellomycetes</taxon>
        <taxon>Mortierellales</taxon>
        <taxon>Mortierellaceae</taxon>
        <taxon>Entomortierella</taxon>
    </lineage>
</organism>